<feature type="transmembrane region" description="Helical" evidence="4">
    <location>
        <begin position="390"/>
        <end position="411"/>
    </location>
</feature>
<feature type="transmembrane region" description="Helical" evidence="4">
    <location>
        <begin position="49"/>
        <end position="70"/>
    </location>
</feature>
<comment type="caution">
    <text evidence="6">The sequence shown here is derived from an EMBL/GenBank/DDBJ whole genome shotgun (WGS) entry which is preliminary data.</text>
</comment>
<accession>A0A3C1KKL1</accession>
<dbReference type="InterPro" id="IPR020846">
    <property type="entry name" value="MFS_dom"/>
</dbReference>
<dbReference type="PANTHER" id="PTHR11360:SF284">
    <property type="entry name" value="EG:103B4.3 PROTEIN-RELATED"/>
    <property type="match status" value="1"/>
</dbReference>
<dbReference type="InterPro" id="IPR036259">
    <property type="entry name" value="MFS_trans_sf"/>
</dbReference>
<dbReference type="GO" id="GO:0022857">
    <property type="term" value="F:transmembrane transporter activity"/>
    <property type="evidence" value="ECO:0007669"/>
    <property type="project" value="InterPro"/>
</dbReference>
<protein>
    <recommendedName>
        <fullName evidence="5">Major facilitator superfamily (MFS) profile domain-containing protein</fullName>
    </recommendedName>
</protein>
<dbReference type="Proteomes" id="UP000259273">
    <property type="component" value="Unassembled WGS sequence"/>
</dbReference>
<evidence type="ECO:0000256" key="3">
    <source>
        <dbReference type="ARBA" id="ARBA00023136"/>
    </source>
</evidence>
<dbReference type="Gene3D" id="1.20.1250.20">
    <property type="entry name" value="MFS general substrate transporter like domains"/>
    <property type="match status" value="2"/>
</dbReference>
<evidence type="ECO:0000256" key="1">
    <source>
        <dbReference type="ARBA" id="ARBA00022692"/>
    </source>
</evidence>
<dbReference type="InterPro" id="IPR050327">
    <property type="entry name" value="Proton-linked_MCT"/>
</dbReference>
<evidence type="ECO:0000256" key="2">
    <source>
        <dbReference type="ARBA" id="ARBA00022989"/>
    </source>
</evidence>
<keyword evidence="2 4" id="KW-1133">Transmembrane helix</keyword>
<feature type="transmembrane region" description="Helical" evidence="4">
    <location>
        <begin position="172"/>
        <end position="192"/>
    </location>
</feature>
<dbReference type="EMBL" id="DMND01000068">
    <property type="protein sequence ID" value="HAN26988.1"/>
    <property type="molecule type" value="Genomic_DNA"/>
</dbReference>
<reference evidence="6 7" key="1">
    <citation type="journal article" date="2018" name="Nat. Biotechnol.">
        <title>A standardized bacterial taxonomy based on genome phylogeny substantially revises the tree of life.</title>
        <authorList>
            <person name="Parks D.H."/>
            <person name="Chuvochina M."/>
            <person name="Waite D.W."/>
            <person name="Rinke C."/>
            <person name="Skarshewski A."/>
            <person name="Chaumeil P.A."/>
            <person name="Hugenholtz P."/>
        </authorList>
    </citation>
    <scope>NUCLEOTIDE SEQUENCE [LARGE SCALE GENOMIC DNA]</scope>
    <source>
        <strain evidence="6">UBA9158</strain>
    </source>
</reference>
<dbReference type="PROSITE" id="PS50850">
    <property type="entry name" value="MFS"/>
    <property type="match status" value="1"/>
</dbReference>
<feature type="transmembrane region" description="Helical" evidence="4">
    <location>
        <begin position="273"/>
        <end position="295"/>
    </location>
</feature>
<gene>
    <name evidence="6" type="ORF">DCP75_04575</name>
</gene>
<feature type="transmembrane region" description="Helical" evidence="4">
    <location>
        <begin position="82"/>
        <end position="100"/>
    </location>
</feature>
<feature type="transmembrane region" description="Helical" evidence="4">
    <location>
        <begin position="106"/>
        <end position="131"/>
    </location>
</feature>
<feature type="transmembrane region" description="Helical" evidence="4">
    <location>
        <begin position="143"/>
        <end position="166"/>
    </location>
</feature>
<feature type="transmembrane region" description="Helical" evidence="4">
    <location>
        <begin position="238"/>
        <end position="261"/>
    </location>
</feature>
<feature type="transmembrane region" description="Helical" evidence="4">
    <location>
        <begin position="361"/>
        <end position="384"/>
    </location>
</feature>
<proteinExistence type="predicted"/>
<evidence type="ECO:0000259" key="5">
    <source>
        <dbReference type="PROSITE" id="PS50850"/>
    </source>
</evidence>
<dbReference type="Pfam" id="PF07690">
    <property type="entry name" value="MFS_1"/>
    <property type="match status" value="1"/>
</dbReference>
<feature type="transmembrane region" description="Helical" evidence="4">
    <location>
        <begin position="12"/>
        <end position="37"/>
    </location>
</feature>
<keyword evidence="1 4" id="KW-0812">Transmembrane</keyword>
<feature type="domain" description="Major facilitator superfamily (MFS) profile" evidence="5">
    <location>
        <begin position="19"/>
        <end position="416"/>
    </location>
</feature>
<keyword evidence="3 4" id="KW-0472">Membrane</keyword>
<dbReference type="PANTHER" id="PTHR11360">
    <property type="entry name" value="MONOCARBOXYLATE TRANSPORTER"/>
    <property type="match status" value="1"/>
</dbReference>
<evidence type="ECO:0000313" key="6">
    <source>
        <dbReference type="EMBL" id="HAN26988.1"/>
    </source>
</evidence>
<feature type="transmembrane region" description="Helical" evidence="4">
    <location>
        <begin position="327"/>
        <end position="349"/>
    </location>
</feature>
<name>A0A3C1KKL1_9GAMM</name>
<organism evidence="6 7">
    <name type="scientific">Haliea salexigens</name>
    <dbReference type="NCBI Taxonomy" id="287487"/>
    <lineage>
        <taxon>Bacteria</taxon>
        <taxon>Pseudomonadati</taxon>
        <taxon>Pseudomonadota</taxon>
        <taxon>Gammaproteobacteria</taxon>
        <taxon>Cellvibrionales</taxon>
        <taxon>Halieaceae</taxon>
        <taxon>Haliea</taxon>
    </lineage>
</organism>
<sequence length="426" mass="45483">MRTVSEVKSTPFFYGWWLVLVCLLVQAVAAGISIYFYSLLAGEVEQEFSSGRALVMLGLTGSAITTSLLAPKMGDWLDRHSIRLIVSCSAIVMGSGFVAMSYTPTVWGFIASYAVLVAAGTVTLSMLFAPVLLSRWFLRQRGLAIGIAALGTQLGGFVVPPLIALVIEAYDWRIAVRAVGLTVAVVIPLLSWRTIIDRPQMIGLGPDGDDPSKAELAADTHSQRLLPGLATILRDRSFWLAGFGIAVMVAMFTTVLANIAFFALDRGADRDQAAWLVSLYALVGIVFSPLVGRFCDQLDIRVVFAGLLSINVVALLLFRGAQDYQDLVYATALVAVSGGGFMPFWGAMIGRLFPLPQYGTVMGAMTLFAISASSLAPVLSGVLFDATGDYQVLLLALTLLMVVALLCVPLIRSGQKASGAAHYGNP</sequence>
<dbReference type="SUPFAM" id="SSF103473">
    <property type="entry name" value="MFS general substrate transporter"/>
    <property type="match status" value="1"/>
</dbReference>
<dbReference type="InterPro" id="IPR011701">
    <property type="entry name" value="MFS"/>
</dbReference>
<evidence type="ECO:0000313" key="7">
    <source>
        <dbReference type="Proteomes" id="UP000259273"/>
    </source>
</evidence>
<evidence type="ECO:0000256" key="4">
    <source>
        <dbReference type="SAM" id="Phobius"/>
    </source>
</evidence>
<feature type="transmembrane region" description="Helical" evidence="4">
    <location>
        <begin position="302"/>
        <end position="321"/>
    </location>
</feature>
<dbReference type="AlphaFoldDB" id="A0A3C1KKL1"/>